<evidence type="ECO:0000313" key="2">
    <source>
        <dbReference type="Proteomes" id="UP000553963"/>
    </source>
</evidence>
<proteinExistence type="predicted"/>
<name>A0A840AVY7_9HYPH</name>
<sequence length="86" mass="9552">MEDIASAAVEEPIDLIVTDPPYNVPIDGHVAGLGSIRHREFAFASGEMSRAEFTACAMRLSLQPEVSHGLPQSTWPALFRRQRCLW</sequence>
<dbReference type="AlphaFoldDB" id="A0A840AVY7"/>
<dbReference type="Proteomes" id="UP000553963">
    <property type="component" value="Unassembled WGS sequence"/>
</dbReference>
<dbReference type="PROSITE" id="PS00092">
    <property type="entry name" value="N6_MTASE"/>
    <property type="match status" value="1"/>
</dbReference>
<dbReference type="GO" id="GO:0008168">
    <property type="term" value="F:methyltransferase activity"/>
    <property type="evidence" value="ECO:0007669"/>
    <property type="project" value="InterPro"/>
</dbReference>
<organism evidence="1 2">
    <name type="scientific">Kaistia hirudinis</name>
    <dbReference type="NCBI Taxonomy" id="1293440"/>
    <lineage>
        <taxon>Bacteria</taxon>
        <taxon>Pseudomonadati</taxon>
        <taxon>Pseudomonadota</taxon>
        <taxon>Alphaproteobacteria</taxon>
        <taxon>Hyphomicrobiales</taxon>
        <taxon>Kaistiaceae</taxon>
        <taxon>Kaistia</taxon>
    </lineage>
</organism>
<dbReference type="GO" id="GO:0003676">
    <property type="term" value="F:nucleic acid binding"/>
    <property type="evidence" value="ECO:0007669"/>
    <property type="project" value="InterPro"/>
</dbReference>
<evidence type="ECO:0000313" key="1">
    <source>
        <dbReference type="EMBL" id="MBB3932595.1"/>
    </source>
</evidence>
<dbReference type="GO" id="GO:0032259">
    <property type="term" value="P:methylation"/>
    <property type="evidence" value="ECO:0007669"/>
    <property type="project" value="InterPro"/>
</dbReference>
<keyword evidence="2" id="KW-1185">Reference proteome</keyword>
<dbReference type="EMBL" id="JACIDS010000004">
    <property type="protein sequence ID" value="MBB3932595.1"/>
    <property type="molecule type" value="Genomic_DNA"/>
</dbReference>
<dbReference type="RefSeq" id="WP_183400206.1">
    <property type="nucleotide sequence ID" value="NZ_JACIDS010000004.1"/>
</dbReference>
<gene>
    <name evidence="1" type="ORF">GGR25_003653</name>
</gene>
<reference evidence="1 2" key="1">
    <citation type="submission" date="2020-08" db="EMBL/GenBank/DDBJ databases">
        <title>Genomic Encyclopedia of Type Strains, Phase IV (KMG-IV): sequencing the most valuable type-strain genomes for metagenomic binning, comparative biology and taxonomic classification.</title>
        <authorList>
            <person name="Goeker M."/>
        </authorList>
    </citation>
    <scope>NUCLEOTIDE SEQUENCE [LARGE SCALE GENOMIC DNA]</scope>
    <source>
        <strain evidence="1 2">DSM 25966</strain>
    </source>
</reference>
<accession>A0A840AVY7</accession>
<dbReference type="InterPro" id="IPR002052">
    <property type="entry name" value="DNA_methylase_N6_adenine_CS"/>
</dbReference>
<evidence type="ECO:0008006" key="3">
    <source>
        <dbReference type="Google" id="ProtNLM"/>
    </source>
</evidence>
<protein>
    <recommendedName>
        <fullName evidence="3">DNA methylase N-4/N-6 domain-containing protein</fullName>
    </recommendedName>
</protein>
<comment type="caution">
    <text evidence="1">The sequence shown here is derived from an EMBL/GenBank/DDBJ whole genome shotgun (WGS) entry which is preliminary data.</text>
</comment>